<feature type="domain" description="Integrase zinc-binding" evidence="9">
    <location>
        <begin position="520"/>
        <end position="573"/>
    </location>
</feature>
<evidence type="ECO:0000259" key="8">
    <source>
        <dbReference type="Pfam" id="PF17917"/>
    </source>
</evidence>
<dbReference type="InterPro" id="IPR041373">
    <property type="entry name" value="RT_RNaseH"/>
</dbReference>
<keyword evidence="3" id="KW-0540">Nuclease</keyword>
<organism evidence="10 11">
    <name type="scientific">Prunus dulcis</name>
    <name type="common">Almond</name>
    <name type="synonym">Amygdalus dulcis</name>
    <dbReference type="NCBI Taxonomy" id="3755"/>
    <lineage>
        <taxon>Eukaryota</taxon>
        <taxon>Viridiplantae</taxon>
        <taxon>Streptophyta</taxon>
        <taxon>Embryophyta</taxon>
        <taxon>Tracheophyta</taxon>
        <taxon>Spermatophyta</taxon>
        <taxon>Magnoliopsida</taxon>
        <taxon>eudicotyledons</taxon>
        <taxon>Gunneridae</taxon>
        <taxon>Pentapetalae</taxon>
        <taxon>rosids</taxon>
        <taxon>fabids</taxon>
        <taxon>Rosales</taxon>
        <taxon>Rosaceae</taxon>
        <taxon>Amygdaloideae</taxon>
        <taxon>Amygdaleae</taxon>
        <taxon>Prunus</taxon>
    </lineage>
</organism>
<feature type="domain" description="Reverse transcriptase" evidence="7">
    <location>
        <begin position="59"/>
        <end position="164"/>
    </location>
</feature>
<dbReference type="InterPro" id="IPR000477">
    <property type="entry name" value="RT_dom"/>
</dbReference>
<dbReference type="AlphaFoldDB" id="A0AAD4VKP0"/>
<evidence type="ECO:0000256" key="1">
    <source>
        <dbReference type="ARBA" id="ARBA00022679"/>
    </source>
</evidence>
<sequence>MEHKLPIKEGYLPVKQARRRMFMDTELKVKDKIKRLLKARFIRLAIYVDWLANIVPVLKRKTEAIRICVDYRNLNEASPKDEYPMPMADMLVDGAAHNQMLSFMDGNAGYNQIIVAEEDILRTTFMLPGNIGAFEYTVMPFGLRNAGATYQRAMNSVFHDMIGHSLEVYIEIKSSEEGNHASNLRKAFLSRGRPPKLYVSASEVSIGSLLVQDNKEGKEQAIYYLSRTLTEVERKYSAIERLCLALYFTVVKLRHYMLPFTIYIIAKIDLIQYMLTRPMLRGRIGKWTLALTEFAFRYVPQKAVKGQAVADFLADYPGEEIENMDSLDIANANLLTRGHTFLNNPIYSVHLTPWELNAGGIRDLICGNPGRFYACVETDCFRIQVSESFFSCLFSCSSKPADRIQRSYLGTYPKRRKFAANELAQIATGIQMPEDYVQRIIKVGKKSLPSVLTRGMEIDVNSAIITEDDWRNPIINYLQYPTLPSEKRVRIMALNYLMWNGDLVRKTKDEVLLRCFGKKEYMKIMGETHEGIHRAHQGGRKMCWLIRRYGYFWPTMIEDCIDYSKGCEACQRHGPM</sequence>
<dbReference type="PANTHER" id="PTHR48475:SF1">
    <property type="entry name" value="RNASE H TYPE-1 DOMAIN-CONTAINING PROTEIN"/>
    <property type="match status" value="1"/>
</dbReference>
<dbReference type="InterPro" id="IPR041588">
    <property type="entry name" value="Integrase_H2C2"/>
</dbReference>
<dbReference type="Proteomes" id="UP001054821">
    <property type="component" value="Chromosome 6"/>
</dbReference>
<evidence type="ECO:0000256" key="4">
    <source>
        <dbReference type="ARBA" id="ARBA00022759"/>
    </source>
</evidence>
<dbReference type="InterPro" id="IPR043502">
    <property type="entry name" value="DNA/RNA_pol_sf"/>
</dbReference>
<proteinExistence type="predicted"/>
<evidence type="ECO:0008006" key="12">
    <source>
        <dbReference type="Google" id="ProtNLM"/>
    </source>
</evidence>
<gene>
    <name evidence="10" type="ORF">L3X38_035974</name>
</gene>
<dbReference type="EMBL" id="JAJFAZ020000006">
    <property type="protein sequence ID" value="KAI5326900.1"/>
    <property type="molecule type" value="Genomic_DNA"/>
</dbReference>
<keyword evidence="6" id="KW-0695">RNA-directed DNA polymerase</keyword>
<evidence type="ECO:0000259" key="9">
    <source>
        <dbReference type="Pfam" id="PF17921"/>
    </source>
</evidence>
<keyword evidence="5" id="KW-0378">Hydrolase</keyword>
<reference evidence="10 11" key="1">
    <citation type="journal article" date="2022" name="G3 (Bethesda)">
        <title>Whole-genome sequence and methylome profiling of the almond [Prunus dulcis (Mill.) D.A. Webb] cultivar 'Nonpareil'.</title>
        <authorList>
            <person name="D'Amico-Willman K.M."/>
            <person name="Ouma W.Z."/>
            <person name="Meulia T."/>
            <person name="Sideli G.M."/>
            <person name="Gradziel T.M."/>
            <person name="Fresnedo-Ramirez J."/>
        </authorList>
    </citation>
    <scope>NUCLEOTIDE SEQUENCE [LARGE SCALE GENOMIC DNA]</scope>
    <source>
        <strain evidence="10">Clone GOH B32 T37-40</strain>
    </source>
</reference>
<dbReference type="GO" id="GO:0016787">
    <property type="term" value="F:hydrolase activity"/>
    <property type="evidence" value="ECO:0007669"/>
    <property type="project" value="UniProtKB-KW"/>
</dbReference>
<feature type="domain" description="Reverse transcriptase RNase H-like" evidence="8">
    <location>
        <begin position="194"/>
        <end position="294"/>
    </location>
</feature>
<dbReference type="CDD" id="cd09274">
    <property type="entry name" value="RNase_HI_RT_Ty3"/>
    <property type="match status" value="1"/>
</dbReference>
<dbReference type="SUPFAM" id="SSF56672">
    <property type="entry name" value="DNA/RNA polymerases"/>
    <property type="match status" value="1"/>
</dbReference>
<evidence type="ECO:0000259" key="7">
    <source>
        <dbReference type="Pfam" id="PF00078"/>
    </source>
</evidence>
<evidence type="ECO:0000256" key="2">
    <source>
        <dbReference type="ARBA" id="ARBA00022695"/>
    </source>
</evidence>
<protein>
    <recommendedName>
        <fullName evidence="12">Reverse transcriptase RNase H-like domain-containing protein</fullName>
    </recommendedName>
</protein>
<dbReference type="Gene3D" id="3.10.10.10">
    <property type="entry name" value="HIV Type 1 Reverse Transcriptase, subunit A, domain 1"/>
    <property type="match status" value="1"/>
</dbReference>
<dbReference type="PANTHER" id="PTHR48475">
    <property type="entry name" value="RIBONUCLEASE H"/>
    <property type="match status" value="1"/>
</dbReference>
<dbReference type="CDD" id="cd01647">
    <property type="entry name" value="RT_LTR"/>
    <property type="match status" value="1"/>
</dbReference>
<keyword evidence="1" id="KW-0808">Transferase</keyword>
<keyword evidence="11" id="KW-1185">Reference proteome</keyword>
<name>A0AAD4VKP0_PRUDU</name>
<dbReference type="GO" id="GO:0004519">
    <property type="term" value="F:endonuclease activity"/>
    <property type="evidence" value="ECO:0007669"/>
    <property type="project" value="UniProtKB-KW"/>
</dbReference>
<evidence type="ECO:0000256" key="5">
    <source>
        <dbReference type="ARBA" id="ARBA00022801"/>
    </source>
</evidence>
<dbReference type="GO" id="GO:0003964">
    <property type="term" value="F:RNA-directed DNA polymerase activity"/>
    <property type="evidence" value="ECO:0007669"/>
    <property type="project" value="UniProtKB-KW"/>
</dbReference>
<keyword evidence="4" id="KW-0255">Endonuclease</keyword>
<dbReference type="Pfam" id="PF17917">
    <property type="entry name" value="RT_RNaseH"/>
    <property type="match status" value="1"/>
</dbReference>
<dbReference type="Gene3D" id="3.30.70.270">
    <property type="match status" value="1"/>
</dbReference>
<dbReference type="Pfam" id="PF17921">
    <property type="entry name" value="Integrase_H2C2"/>
    <property type="match status" value="1"/>
</dbReference>
<evidence type="ECO:0000256" key="6">
    <source>
        <dbReference type="ARBA" id="ARBA00022918"/>
    </source>
</evidence>
<comment type="caution">
    <text evidence="10">The sequence shown here is derived from an EMBL/GenBank/DDBJ whole genome shotgun (WGS) entry which is preliminary data.</text>
</comment>
<evidence type="ECO:0000313" key="11">
    <source>
        <dbReference type="Proteomes" id="UP001054821"/>
    </source>
</evidence>
<evidence type="ECO:0000256" key="3">
    <source>
        <dbReference type="ARBA" id="ARBA00022722"/>
    </source>
</evidence>
<evidence type="ECO:0000313" key="10">
    <source>
        <dbReference type="EMBL" id="KAI5326900.1"/>
    </source>
</evidence>
<dbReference type="Pfam" id="PF00078">
    <property type="entry name" value="RVT_1"/>
    <property type="match status" value="1"/>
</dbReference>
<dbReference type="Gene3D" id="1.10.340.70">
    <property type="match status" value="1"/>
</dbReference>
<keyword evidence="2" id="KW-0548">Nucleotidyltransferase</keyword>
<accession>A0AAD4VKP0</accession>
<dbReference type="InterPro" id="IPR043128">
    <property type="entry name" value="Rev_trsase/Diguanyl_cyclase"/>
</dbReference>